<dbReference type="Gene3D" id="1.10.260.40">
    <property type="entry name" value="lambda repressor-like DNA-binding domains"/>
    <property type="match status" value="1"/>
</dbReference>
<accession>A0A1G5R293</accession>
<keyword evidence="3" id="KW-0804">Transcription</keyword>
<dbReference type="OrthoDB" id="7170131at2"/>
<dbReference type="GO" id="GO:0003700">
    <property type="term" value="F:DNA-binding transcription factor activity"/>
    <property type="evidence" value="ECO:0007669"/>
    <property type="project" value="TreeGrafter"/>
</dbReference>
<dbReference type="Pfam" id="PF00532">
    <property type="entry name" value="Peripla_BP_1"/>
    <property type="match status" value="1"/>
</dbReference>
<evidence type="ECO:0000256" key="2">
    <source>
        <dbReference type="ARBA" id="ARBA00023125"/>
    </source>
</evidence>
<dbReference type="PANTHER" id="PTHR30146:SF33">
    <property type="entry name" value="TRANSCRIPTIONAL REGULATOR"/>
    <property type="match status" value="1"/>
</dbReference>
<evidence type="ECO:0000256" key="1">
    <source>
        <dbReference type="ARBA" id="ARBA00023015"/>
    </source>
</evidence>
<dbReference type="CDD" id="cd01392">
    <property type="entry name" value="HTH_LacI"/>
    <property type="match status" value="1"/>
</dbReference>
<dbReference type="PROSITE" id="PS00356">
    <property type="entry name" value="HTH_LACI_1"/>
    <property type="match status" value="1"/>
</dbReference>
<dbReference type="InterPro" id="IPR001761">
    <property type="entry name" value="Peripla_BP/Lac1_sug-bd_dom"/>
</dbReference>
<dbReference type="PANTHER" id="PTHR30146">
    <property type="entry name" value="LACI-RELATED TRANSCRIPTIONAL REPRESSOR"/>
    <property type="match status" value="1"/>
</dbReference>
<proteinExistence type="predicted"/>
<gene>
    <name evidence="5" type="ORF">SAMN04488118_107156</name>
</gene>
<dbReference type="SUPFAM" id="SSF53822">
    <property type="entry name" value="Periplasmic binding protein-like I"/>
    <property type="match status" value="1"/>
</dbReference>
<name>A0A1G5R293_9RHOB</name>
<evidence type="ECO:0000313" key="5">
    <source>
        <dbReference type="EMBL" id="SCZ67978.1"/>
    </source>
</evidence>
<protein>
    <submittedName>
        <fullName evidence="5">Transcriptional regulator, LacI family</fullName>
    </submittedName>
</protein>
<dbReference type="RefSeq" id="WP_090219453.1">
    <property type="nucleotide sequence ID" value="NZ_FMWG01000007.1"/>
</dbReference>
<evidence type="ECO:0000259" key="4">
    <source>
        <dbReference type="PROSITE" id="PS50932"/>
    </source>
</evidence>
<dbReference type="STRING" id="1156985.SAMN04488118_107156"/>
<dbReference type="PROSITE" id="PS50932">
    <property type="entry name" value="HTH_LACI_2"/>
    <property type="match status" value="1"/>
</dbReference>
<dbReference type="InterPro" id="IPR000843">
    <property type="entry name" value="HTH_LacI"/>
</dbReference>
<dbReference type="Proteomes" id="UP000198767">
    <property type="component" value="Unassembled WGS sequence"/>
</dbReference>
<dbReference type="Gene3D" id="3.40.50.2300">
    <property type="match status" value="2"/>
</dbReference>
<dbReference type="GO" id="GO:0000976">
    <property type="term" value="F:transcription cis-regulatory region binding"/>
    <property type="evidence" value="ECO:0007669"/>
    <property type="project" value="TreeGrafter"/>
</dbReference>
<dbReference type="InterPro" id="IPR010982">
    <property type="entry name" value="Lambda_DNA-bd_dom_sf"/>
</dbReference>
<dbReference type="Pfam" id="PF00356">
    <property type="entry name" value="LacI"/>
    <property type="match status" value="1"/>
</dbReference>
<dbReference type="EMBL" id="FMWG01000007">
    <property type="protein sequence ID" value="SCZ67978.1"/>
    <property type="molecule type" value="Genomic_DNA"/>
</dbReference>
<evidence type="ECO:0000256" key="3">
    <source>
        <dbReference type="ARBA" id="ARBA00023163"/>
    </source>
</evidence>
<reference evidence="5 6" key="1">
    <citation type="submission" date="2016-10" db="EMBL/GenBank/DDBJ databases">
        <authorList>
            <person name="de Groot N.N."/>
        </authorList>
    </citation>
    <scope>NUCLEOTIDE SEQUENCE [LARGE SCALE GENOMIC DNA]</scope>
    <source>
        <strain evidence="5 6">U95</strain>
    </source>
</reference>
<keyword evidence="2" id="KW-0238">DNA-binding</keyword>
<dbReference type="SUPFAM" id="SSF47413">
    <property type="entry name" value="lambda repressor-like DNA-binding domains"/>
    <property type="match status" value="1"/>
</dbReference>
<evidence type="ECO:0000313" key="6">
    <source>
        <dbReference type="Proteomes" id="UP000198767"/>
    </source>
</evidence>
<dbReference type="AlphaFoldDB" id="A0A1G5R293"/>
<keyword evidence="6" id="KW-1185">Reference proteome</keyword>
<keyword evidence="1" id="KW-0805">Transcription regulation</keyword>
<organism evidence="5 6">
    <name type="scientific">Epibacterium ulvae</name>
    <dbReference type="NCBI Taxonomy" id="1156985"/>
    <lineage>
        <taxon>Bacteria</taxon>
        <taxon>Pseudomonadati</taxon>
        <taxon>Pseudomonadota</taxon>
        <taxon>Alphaproteobacteria</taxon>
        <taxon>Rhodobacterales</taxon>
        <taxon>Roseobacteraceae</taxon>
        <taxon>Epibacterium</taxon>
    </lineage>
</organism>
<dbReference type="SMART" id="SM00354">
    <property type="entry name" value="HTH_LACI"/>
    <property type="match status" value="1"/>
</dbReference>
<dbReference type="CDD" id="cd01575">
    <property type="entry name" value="PBP1_GntR"/>
    <property type="match status" value="1"/>
</dbReference>
<dbReference type="InterPro" id="IPR028082">
    <property type="entry name" value="Peripla_BP_I"/>
</dbReference>
<feature type="domain" description="HTH lacI-type" evidence="4">
    <location>
        <begin position="7"/>
        <end position="59"/>
    </location>
</feature>
<sequence>MTKKLLLKDIAKLAGVSEMTASRALRDAPDVSKATKAKVERIAQSHGYVPNRIAGSLSSKSVNLVAVVVPSLNSFVFPEVLSGVSETLANSPLKPVVGVSGYDLAEEEEVIREMLSWRPSGLIVAGLEHTETTRKMLAQADCPVVEIMDTDGDPVGHCVGISHLEAGRLMAREMLARGYRRIGFIGTKMPQDFRAKKRFDGFVAELTDQGVQLSDQELFSGGSSILTGRELTADMLRRSPEIECIYYSSDVMSVGGMMHCQVAGLNIPNDLALAGFNNLEILQGLPLPLATTDSCRRAIGKRAAEIVLKAREQGGNLLAVHEVLQSRISAGQSL</sequence>